<comment type="caution">
    <text evidence="8">The sequence shown here is derived from an EMBL/GenBank/DDBJ whole genome shotgun (WGS) entry which is preliminary data.</text>
</comment>
<dbReference type="PANTHER" id="PTHR43788">
    <property type="entry name" value="DNA2/NAM7 HELICASE FAMILY MEMBER"/>
    <property type="match status" value="1"/>
</dbReference>
<dbReference type="CDD" id="cd18808">
    <property type="entry name" value="SF1_C_Upf1"/>
    <property type="match status" value="1"/>
</dbReference>
<feature type="domain" description="AAA+ ATPase" evidence="7">
    <location>
        <begin position="365"/>
        <end position="666"/>
    </location>
</feature>
<dbReference type="InterPro" id="IPR050534">
    <property type="entry name" value="Coronavir_polyprotein_1ab"/>
</dbReference>
<evidence type="ECO:0000256" key="1">
    <source>
        <dbReference type="ARBA" id="ARBA00007913"/>
    </source>
</evidence>
<organism evidence="8 9">
    <name type="scientific">Halopiger aswanensis</name>
    <dbReference type="NCBI Taxonomy" id="148449"/>
    <lineage>
        <taxon>Archaea</taxon>
        <taxon>Methanobacteriati</taxon>
        <taxon>Methanobacteriota</taxon>
        <taxon>Stenosarchaea group</taxon>
        <taxon>Halobacteria</taxon>
        <taxon>Halobacteriales</taxon>
        <taxon>Natrialbaceae</taxon>
        <taxon>Halopiger</taxon>
    </lineage>
</organism>
<dbReference type="SUPFAM" id="SSF52540">
    <property type="entry name" value="P-loop containing nucleoside triphosphate hydrolases"/>
    <property type="match status" value="1"/>
</dbReference>
<feature type="compositionally biased region" description="Acidic residues" evidence="6">
    <location>
        <begin position="210"/>
        <end position="221"/>
    </location>
</feature>
<keyword evidence="9" id="KW-1185">Reference proteome</keyword>
<dbReference type="InterPro" id="IPR041677">
    <property type="entry name" value="DNA2/NAM7_AAA_11"/>
</dbReference>
<dbReference type="InterPro" id="IPR027417">
    <property type="entry name" value="P-loop_NTPase"/>
</dbReference>
<dbReference type="AlphaFoldDB" id="A0A419WQC8"/>
<comment type="similarity">
    <text evidence="1">Belongs to the DNA2/NAM7 helicase family.</text>
</comment>
<dbReference type="OrthoDB" id="45637at2157"/>
<evidence type="ECO:0000256" key="5">
    <source>
        <dbReference type="ARBA" id="ARBA00022840"/>
    </source>
</evidence>
<dbReference type="GO" id="GO:0005524">
    <property type="term" value="F:ATP binding"/>
    <property type="evidence" value="ECO:0007669"/>
    <property type="project" value="UniProtKB-KW"/>
</dbReference>
<evidence type="ECO:0000256" key="4">
    <source>
        <dbReference type="ARBA" id="ARBA00022806"/>
    </source>
</evidence>
<keyword evidence="2" id="KW-0547">Nucleotide-binding</keyword>
<evidence type="ECO:0000256" key="3">
    <source>
        <dbReference type="ARBA" id="ARBA00022801"/>
    </source>
</evidence>
<dbReference type="InterPro" id="IPR003593">
    <property type="entry name" value="AAA+_ATPase"/>
</dbReference>
<dbReference type="InterPro" id="IPR041679">
    <property type="entry name" value="DNA2/NAM7-like_C"/>
</dbReference>
<keyword evidence="5" id="KW-0067">ATP-binding</keyword>
<evidence type="ECO:0000313" key="8">
    <source>
        <dbReference type="EMBL" id="RKD97713.1"/>
    </source>
</evidence>
<evidence type="ECO:0000256" key="2">
    <source>
        <dbReference type="ARBA" id="ARBA00022741"/>
    </source>
</evidence>
<dbReference type="Gene3D" id="3.40.50.300">
    <property type="entry name" value="P-loop containing nucleotide triphosphate hydrolases"/>
    <property type="match status" value="3"/>
</dbReference>
<evidence type="ECO:0000256" key="6">
    <source>
        <dbReference type="SAM" id="MobiDB-lite"/>
    </source>
</evidence>
<sequence>MSLLFESAIDDFDLSSAALYSPSDDDLEPTRDEPIPVDGIVEYASHHEGLAHPEKDDWIAIPLHERDGAALTGEYVAYTDHALHGEVFVYDDGGEHESIDRDAFVRSLLAERVRFWHSDYAPAEPPAYFDSPIAEREPARNPVTDDPDAFFDELESFVRAEMEAQRDENRERAAGKSAKRLRREGFGAIPSLSSLGRPDDGVYRFRVDDSAGDDGSDGDVEDDRRDRYRYVQDEFGIYEGNEVLLHPPSEEHAPDEFPIPATVDAIEGTTVSLAIDWREIENRTTVGGYLNKKRRGFAATLLLNPVPYDRELEAIERVREREDLRALLTGGTAVTFGDTAGVKSSQQDVELNQEQELAVSCALLADQLFCIHGPPGTGKTRTLVEVVRRSVEAGDDVLVCADSNQAVDNLVAGSSTPDSADERSLHAYAQHGAGEFVLRRANAGNSSNDVVSRQYAGCDGRADVVAATNSSAAALEREFDVLVLDEATQATCTASCIPLSRTEKVILAGDHKQLPPFSATEEPPESAAGLSLFEHLYADGGVYEGVGVQLRTQYRMHRDVAWFPNRRFYDRALRQGRDVDALADRPALVGYDVGGSEETVDRSTKNEAEARLVAHLVSELLEENDLEPSDVGVITPYTAQVAAIRGTLRRHLERDRGREVTVDTIDSFQGSEKTAIVLSLVRSNADGEIGFLGRPLDGPRRLNVAMTRAQRYCAIVGDWYTLRSDARGAAAAADPEFDLYDDLHSFLEHTGRLREVEPEFIPVPE</sequence>
<evidence type="ECO:0000259" key="7">
    <source>
        <dbReference type="SMART" id="SM00382"/>
    </source>
</evidence>
<dbReference type="SMART" id="SM00382">
    <property type="entry name" value="AAA"/>
    <property type="match status" value="1"/>
</dbReference>
<reference evidence="8 9" key="1">
    <citation type="submission" date="2018-09" db="EMBL/GenBank/DDBJ databases">
        <title>Genomic Encyclopedia of Archaeal and Bacterial Type Strains, Phase II (KMG-II): from individual species to whole genera.</title>
        <authorList>
            <person name="Goeker M."/>
        </authorList>
    </citation>
    <scope>NUCLEOTIDE SEQUENCE [LARGE SCALE GENOMIC DNA]</scope>
    <source>
        <strain evidence="8 9">DSM 13151</strain>
    </source>
</reference>
<keyword evidence="4" id="KW-0347">Helicase</keyword>
<dbReference type="RefSeq" id="WP_120243217.1">
    <property type="nucleotide sequence ID" value="NZ_RAPO01000001.1"/>
</dbReference>
<protein>
    <submittedName>
        <fullName evidence="8">AAA domain-containing protein</fullName>
    </submittedName>
</protein>
<evidence type="ECO:0000313" key="9">
    <source>
        <dbReference type="Proteomes" id="UP000283805"/>
    </source>
</evidence>
<feature type="region of interest" description="Disordered" evidence="6">
    <location>
        <begin position="205"/>
        <end position="225"/>
    </location>
</feature>
<dbReference type="FunFam" id="3.40.50.300:FF:000326">
    <property type="entry name" value="P-loop containing nucleoside triphosphate hydrolase"/>
    <property type="match status" value="1"/>
</dbReference>
<dbReference type="GO" id="GO:0043139">
    <property type="term" value="F:5'-3' DNA helicase activity"/>
    <property type="evidence" value="ECO:0007669"/>
    <property type="project" value="TreeGrafter"/>
</dbReference>
<dbReference type="Pfam" id="PF13087">
    <property type="entry name" value="AAA_12"/>
    <property type="match status" value="1"/>
</dbReference>
<keyword evidence="3" id="KW-0378">Hydrolase</keyword>
<dbReference type="GO" id="GO:0016787">
    <property type="term" value="F:hydrolase activity"/>
    <property type="evidence" value="ECO:0007669"/>
    <property type="project" value="UniProtKB-KW"/>
</dbReference>
<proteinExistence type="inferred from homology"/>
<dbReference type="InterPro" id="IPR047187">
    <property type="entry name" value="SF1_C_Upf1"/>
</dbReference>
<dbReference type="PANTHER" id="PTHR43788:SF8">
    <property type="entry name" value="DNA-BINDING PROTEIN SMUBP-2"/>
    <property type="match status" value="1"/>
</dbReference>
<dbReference type="Pfam" id="PF13086">
    <property type="entry name" value="AAA_11"/>
    <property type="match status" value="2"/>
</dbReference>
<dbReference type="GO" id="GO:0005694">
    <property type="term" value="C:chromosome"/>
    <property type="evidence" value="ECO:0007669"/>
    <property type="project" value="UniProtKB-ARBA"/>
</dbReference>
<dbReference type="Proteomes" id="UP000283805">
    <property type="component" value="Unassembled WGS sequence"/>
</dbReference>
<gene>
    <name evidence="8" type="ORF">ATJ93_0705</name>
</gene>
<dbReference type="EMBL" id="RAPO01000001">
    <property type="protein sequence ID" value="RKD97713.1"/>
    <property type="molecule type" value="Genomic_DNA"/>
</dbReference>
<name>A0A419WQC8_9EURY</name>
<accession>A0A419WQC8</accession>